<dbReference type="Gene3D" id="3.30.2290.10">
    <property type="entry name" value="PmbA/TldD superfamily"/>
    <property type="match status" value="1"/>
</dbReference>
<dbReference type="InterPro" id="IPR002510">
    <property type="entry name" value="Metalloprtase-TldD/E_N"/>
</dbReference>
<dbReference type="Pfam" id="PF19289">
    <property type="entry name" value="PmbA_TldD_3rd"/>
    <property type="match status" value="1"/>
</dbReference>
<dbReference type="InterPro" id="IPR045570">
    <property type="entry name" value="Metalloprtase-TldD/E_cen_dom"/>
</dbReference>
<dbReference type="EMBL" id="FXYF01000003">
    <property type="protein sequence ID" value="SMX38342.1"/>
    <property type="molecule type" value="Genomic_DNA"/>
</dbReference>
<evidence type="ECO:0000313" key="7">
    <source>
        <dbReference type="Proteomes" id="UP000207598"/>
    </source>
</evidence>
<gene>
    <name evidence="6" type="ORF">MAA8898_01520</name>
</gene>
<dbReference type="InterPro" id="IPR035068">
    <property type="entry name" value="TldD/PmbA_N"/>
</dbReference>
<dbReference type="InterPro" id="IPR036059">
    <property type="entry name" value="TldD/PmbA_sf"/>
</dbReference>
<evidence type="ECO:0000259" key="5">
    <source>
        <dbReference type="Pfam" id="PF19290"/>
    </source>
</evidence>
<protein>
    <submittedName>
        <fullName evidence="6">Peptidase PmbA</fullName>
    </submittedName>
</protein>
<keyword evidence="7" id="KW-1185">Reference proteome</keyword>
<dbReference type="Pfam" id="PF19290">
    <property type="entry name" value="PmbA_TldD_2nd"/>
    <property type="match status" value="1"/>
</dbReference>
<feature type="domain" description="Metalloprotease TldD/E N-terminal" evidence="3">
    <location>
        <begin position="24"/>
        <end position="88"/>
    </location>
</feature>
<dbReference type="Proteomes" id="UP000207598">
    <property type="component" value="Unassembled WGS sequence"/>
</dbReference>
<dbReference type="PANTHER" id="PTHR43421:SF1">
    <property type="entry name" value="METALLOPROTEASE PMBA"/>
    <property type="match status" value="1"/>
</dbReference>
<feature type="domain" description="Metalloprotease TldD/E central" evidence="5">
    <location>
        <begin position="119"/>
        <end position="224"/>
    </location>
</feature>
<dbReference type="GO" id="GO:0006508">
    <property type="term" value="P:proteolysis"/>
    <property type="evidence" value="ECO:0007669"/>
    <property type="project" value="InterPro"/>
</dbReference>
<dbReference type="Pfam" id="PF01523">
    <property type="entry name" value="PmbA_TldD_1st"/>
    <property type="match status" value="1"/>
</dbReference>
<organism evidence="6 7">
    <name type="scientific">Maliponia aquimaris</name>
    <dbReference type="NCBI Taxonomy" id="1673631"/>
    <lineage>
        <taxon>Bacteria</taxon>
        <taxon>Pseudomonadati</taxon>
        <taxon>Pseudomonadota</taxon>
        <taxon>Alphaproteobacteria</taxon>
        <taxon>Rhodobacterales</taxon>
        <taxon>Paracoccaceae</taxon>
        <taxon>Maliponia</taxon>
    </lineage>
</organism>
<feature type="region of interest" description="Disordered" evidence="2">
    <location>
        <begin position="110"/>
        <end position="131"/>
    </location>
</feature>
<dbReference type="InterPro" id="IPR045569">
    <property type="entry name" value="Metalloprtase-TldD/E_C"/>
</dbReference>
<comment type="similarity">
    <text evidence="1">Belongs to the peptidase U62 family.</text>
</comment>
<dbReference type="GO" id="GO:0005829">
    <property type="term" value="C:cytosol"/>
    <property type="evidence" value="ECO:0007669"/>
    <property type="project" value="TreeGrafter"/>
</dbReference>
<reference evidence="6 7" key="1">
    <citation type="submission" date="2017-05" db="EMBL/GenBank/DDBJ databases">
        <authorList>
            <person name="Song R."/>
            <person name="Chenine A.L."/>
            <person name="Ruprecht R.M."/>
        </authorList>
    </citation>
    <scope>NUCLEOTIDE SEQUENCE [LARGE SCALE GENOMIC DNA]</scope>
    <source>
        <strain evidence="6 7">CECT 8898</strain>
    </source>
</reference>
<evidence type="ECO:0000256" key="2">
    <source>
        <dbReference type="SAM" id="MobiDB-lite"/>
    </source>
</evidence>
<evidence type="ECO:0000256" key="1">
    <source>
        <dbReference type="ARBA" id="ARBA00005836"/>
    </source>
</evidence>
<dbReference type="InterPro" id="IPR047657">
    <property type="entry name" value="PmbA"/>
</dbReference>
<dbReference type="SUPFAM" id="SSF111283">
    <property type="entry name" value="Putative modulator of DNA gyrase, PmbA/TldD"/>
    <property type="match status" value="1"/>
</dbReference>
<evidence type="ECO:0000259" key="3">
    <source>
        <dbReference type="Pfam" id="PF01523"/>
    </source>
</evidence>
<accession>A0A238K8C9</accession>
<dbReference type="RefSeq" id="WP_094020355.1">
    <property type="nucleotide sequence ID" value="NZ_FXYF01000003.1"/>
</dbReference>
<sequence>MSDTPATLAAALIDAARSAGADTADALAVAATSLSIDVRGGRLEQAERSEDRDLSLRVFVGQRMASISGSDIRPEAMAEMAARAVAMAREAPEDPWIGLADPAQLATNRDAGPLQLHDPAPEPSPTELEEDARRAEAEALRHPGITRIDSAAAQYGAQDIAFAATNGFEGSYRRTARSLYCVAIAGEGLKMERDYDGDSRVFQSELRSAEDIGATAAARALERLSPRKPKTGAYPVLFDERISSSLIGHLVAAANGAQVARGQSWLRDSLGQQVLPEGLSLIEDPHRPRISGSRPFDAEGLPTRRRAVIDKGVLTGWTLDLANARKLGMQSTANAAHGGGSVSPTAWNLELTQGTHTRADLMREMGSGLLVTSMIGATINPNTGDYSRGAAGFWIENGQIAYPVSGVTVAGNLRQMLRTIVPANDARPWLSRVVPSLLVEGLTLAGE</sequence>
<dbReference type="PANTHER" id="PTHR43421">
    <property type="entry name" value="METALLOPROTEASE PMBA"/>
    <property type="match status" value="1"/>
</dbReference>
<dbReference type="AlphaFoldDB" id="A0A238K8C9"/>
<name>A0A238K8C9_9RHOB</name>
<feature type="domain" description="Metalloprotease TldD/E C-terminal" evidence="4">
    <location>
        <begin position="231"/>
        <end position="446"/>
    </location>
</feature>
<evidence type="ECO:0000313" key="6">
    <source>
        <dbReference type="EMBL" id="SMX38342.1"/>
    </source>
</evidence>
<dbReference type="OrthoDB" id="9803618at2"/>
<evidence type="ECO:0000259" key="4">
    <source>
        <dbReference type="Pfam" id="PF19289"/>
    </source>
</evidence>
<dbReference type="GO" id="GO:0008237">
    <property type="term" value="F:metallopeptidase activity"/>
    <property type="evidence" value="ECO:0007669"/>
    <property type="project" value="InterPro"/>
</dbReference>
<proteinExistence type="inferred from homology"/>